<comment type="caution">
    <text evidence="2">The sequence shown here is derived from an EMBL/GenBank/DDBJ whole genome shotgun (WGS) entry which is preliminary data.</text>
</comment>
<evidence type="ECO:0000313" key="2">
    <source>
        <dbReference type="EMBL" id="MTR81677.1"/>
    </source>
</evidence>
<dbReference type="SUPFAM" id="SSF51735">
    <property type="entry name" value="NAD(P)-binding Rossmann-fold domains"/>
    <property type="match status" value="1"/>
</dbReference>
<dbReference type="Proteomes" id="UP000446657">
    <property type="component" value="Unassembled WGS sequence"/>
</dbReference>
<gene>
    <name evidence="2" type="ORF">GMD30_08140</name>
</gene>
<dbReference type="Gene3D" id="3.40.50.720">
    <property type="entry name" value="NAD(P)-binding Rossmann-like Domain"/>
    <property type="match status" value="2"/>
</dbReference>
<dbReference type="InterPro" id="IPR036291">
    <property type="entry name" value="NAD(P)-bd_dom_sf"/>
</dbReference>
<dbReference type="OrthoDB" id="8840764at2"/>
<dbReference type="InterPro" id="IPR015878">
    <property type="entry name" value="Ado_hCys_hydrolase_NAD-bd"/>
</dbReference>
<organism evidence="2 3">
    <name type="scientific">Roseburia faecis</name>
    <dbReference type="NCBI Taxonomy" id="301302"/>
    <lineage>
        <taxon>Bacteria</taxon>
        <taxon>Bacillati</taxon>
        <taxon>Bacillota</taxon>
        <taxon>Clostridia</taxon>
        <taxon>Lachnospirales</taxon>
        <taxon>Lachnospiraceae</taxon>
        <taxon>Roseburia</taxon>
    </lineage>
</organism>
<reference evidence="2 3" key="1">
    <citation type="journal article" date="2019" name="Nat. Med.">
        <title>A library of human gut bacterial isolates paired with longitudinal multiomics data enables mechanistic microbiome research.</title>
        <authorList>
            <person name="Poyet M."/>
            <person name="Groussin M."/>
            <person name="Gibbons S.M."/>
            <person name="Avila-Pacheco J."/>
            <person name="Jiang X."/>
            <person name="Kearney S.M."/>
            <person name="Perrotta A.R."/>
            <person name="Berdy B."/>
            <person name="Zhao S."/>
            <person name="Lieberman T.D."/>
            <person name="Swanson P.K."/>
            <person name="Smith M."/>
            <person name="Roesemann S."/>
            <person name="Alexander J.E."/>
            <person name="Rich S.A."/>
            <person name="Livny J."/>
            <person name="Vlamakis H."/>
            <person name="Clish C."/>
            <person name="Bullock K."/>
            <person name="Deik A."/>
            <person name="Scott J."/>
            <person name="Pierce K.A."/>
            <person name="Xavier R.J."/>
            <person name="Alm E.J."/>
        </authorList>
    </citation>
    <scope>NUCLEOTIDE SEQUENCE [LARGE SCALE GENOMIC DNA]</scope>
    <source>
        <strain evidence="2 3">BIOML-A1</strain>
    </source>
</reference>
<accession>A0A844KMF3</accession>
<dbReference type="GO" id="GO:0051287">
    <property type="term" value="F:NAD binding"/>
    <property type="evidence" value="ECO:0007669"/>
    <property type="project" value="InterPro"/>
</dbReference>
<evidence type="ECO:0000313" key="3">
    <source>
        <dbReference type="Proteomes" id="UP000446657"/>
    </source>
</evidence>
<sequence>MLYGRERFYMTGNIVIFVTDQRQSNLAACLPGKIHRLDWRRGVEKEEALKVLDNSRYLVLPVPVTKIERNHDVNLILKEELTREKERDWMLFGGIFGPEWRQRCEDAGTEYYDMMTDAVVVHRNACITAEATVAEILKYSDYSIREQKIIVSGYGRCGREIARVLSAMGAKVTVLARSAEARRLARTEGHEAVDFSYGPEEAYGARTVVNTVPALVIREPMIREMHSDAVIIDIASRPGGTDLMAAEAYGIKVVAALGLPGLYTTKSSAKVLADAILEHSKIRQDRKEAKTWIYQIAI</sequence>
<dbReference type="RefSeq" id="WP_082413856.1">
    <property type="nucleotide sequence ID" value="NZ_JBCOAS010000008.1"/>
</dbReference>
<dbReference type="AlphaFoldDB" id="A0A844KMF3"/>
<dbReference type="EMBL" id="WNAL01000014">
    <property type="protein sequence ID" value="MTR81677.1"/>
    <property type="molecule type" value="Genomic_DNA"/>
</dbReference>
<dbReference type="Pfam" id="PF02826">
    <property type="entry name" value="2-Hacid_dh_C"/>
    <property type="match status" value="1"/>
</dbReference>
<dbReference type="InterPro" id="IPR006140">
    <property type="entry name" value="D-isomer_DH_NAD-bd"/>
</dbReference>
<protein>
    <submittedName>
        <fullName evidence="2">Dipicolinate synthase</fullName>
    </submittedName>
</protein>
<name>A0A844KMF3_9FIRM</name>
<dbReference type="SMART" id="SM00997">
    <property type="entry name" value="AdoHcyase_NAD"/>
    <property type="match status" value="1"/>
</dbReference>
<evidence type="ECO:0000259" key="1">
    <source>
        <dbReference type="SMART" id="SM00997"/>
    </source>
</evidence>
<proteinExistence type="predicted"/>
<feature type="domain" description="S-adenosyl-L-homocysteine hydrolase NAD binding" evidence="1">
    <location>
        <begin position="124"/>
        <end position="258"/>
    </location>
</feature>